<protein>
    <submittedName>
        <fullName evidence="2">L-histidine N(Alpha)-methyltransferase</fullName>
        <ecNumber evidence="2">2.1.1.44</ecNumber>
    </submittedName>
</protein>
<comment type="caution">
    <text evidence="2">The sequence shown here is derived from an EMBL/GenBank/DDBJ whole genome shotgun (WGS) entry which is preliminary data.</text>
</comment>
<accession>A0ABV9SBK7</accession>
<keyword evidence="3" id="KW-1185">Reference proteome</keyword>
<feature type="domain" description="Histidine-specific methyltransferase SAM-dependent" evidence="1">
    <location>
        <begin position="108"/>
        <end position="363"/>
    </location>
</feature>
<gene>
    <name evidence="2" type="ORF">ACFPCV_31805</name>
</gene>
<evidence type="ECO:0000313" key="2">
    <source>
        <dbReference type="EMBL" id="MFC4858109.1"/>
    </source>
</evidence>
<evidence type="ECO:0000313" key="3">
    <source>
        <dbReference type="Proteomes" id="UP001595859"/>
    </source>
</evidence>
<sequence length="369" mass="39866">MAVGEIARTTAIPPPVWRTRVGPDGPAWLELGPDDRTARFMRLVSDLSRGYDDAGEGKRITCGHAYTGVDAAIAWTAVCRDPLCGAPRQSVESFPRRWQGLRASMPAEPCHYVSLGPGDGRKDGVLLEDLSRANADLCYLPVDAGEDLLHLAVRGLIRRLGLPTDRVLSLPWDFTLPENLHALRGLLDELFGPTPVLFSLLGNTIAHFDDDVAVLGRCAEALLRPGDRLLLEAEVTMALGADQVVDAVAEYEHSTAFGAFVAATLRAHTDLLVDDDAVELLGAVEDERALVVRTAYRNRTDADLRLRLPNDTAVRFPPDDTIRLALTRKYTPEGLATMLHEAGLTVTADTCTGTGGQFGLALLMLAVDG</sequence>
<dbReference type="GO" id="GO:0032259">
    <property type="term" value="P:methylation"/>
    <property type="evidence" value="ECO:0007669"/>
    <property type="project" value="UniProtKB-KW"/>
</dbReference>
<dbReference type="RefSeq" id="WP_378060336.1">
    <property type="nucleotide sequence ID" value="NZ_JBHSIS010000022.1"/>
</dbReference>
<keyword evidence="2" id="KW-0808">Transferase</keyword>
<reference evidence="3" key="1">
    <citation type="journal article" date="2019" name="Int. J. Syst. Evol. Microbiol.">
        <title>The Global Catalogue of Microorganisms (GCM) 10K type strain sequencing project: providing services to taxonomists for standard genome sequencing and annotation.</title>
        <authorList>
            <consortium name="The Broad Institute Genomics Platform"/>
            <consortium name="The Broad Institute Genome Sequencing Center for Infectious Disease"/>
            <person name="Wu L."/>
            <person name="Ma J."/>
        </authorList>
    </citation>
    <scope>NUCLEOTIDE SEQUENCE [LARGE SCALE GENOMIC DNA]</scope>
    <source>
        <strain evidence="3">ZS-22-S1</strain>
    </source>
</reference>
<evidence type="ECO:0000259" key="1">
    <source>
        <dbReference type="Pfam" id="PF10017"/>
    </source>
</evidence>
<dbReference type="Gene3D" id="3.40.50.150">
    <property type="entry name" value="Vaccinia Virus protein VP39"/>
    <property type="match status" value="1"/>
</dbReference>
<dbReference type="InterPro" id="IPR029063">
    <property type="entry name" value="SAM-dependent_MTases_sf"/>
</dbReference>
<keyword evidence="2" id="KW-0489">Methyltransferase</keyword>
<dbReference type="Proteomes" id="UP001595859">
    <property type="component" value="Unassembled WGS sequence"/>
</dbReference>
<name>A0ABV9SBK7_9PSEU</name>
<dbReference type="EC" id="2.1.1.44" evidence="2"/>
<dbReference type="Pfam" id="PF10017">
    <property type="entry name" value="Methyltransf_33"/>
    <property type="match status" value="1"/>
</dbReference>
<proteinExistence type="predicted"/>
<organism evidence="2 3">
    <name type="scientific">Actinophytocola glycyrrhizae</name>
    <dbReference type="NCBI Taxonomy" id="2044873"/>
    <lineage>
        <taxon>Bacteria</taxon>
        <taxon>Bacillati</taxon>
        <taxon>Actinomycetota</taxon>
        <taxon>Actinomycetes</taxon>
        <taxon>Pseudonocardiales</taxon>
        <taxon>Pseudonocardiaceae</taxon>
    </lineage>
</organism>
<dbReference type="InterPro" id="IPR019257">
    <property type="entry name" value="MeTrfase_dom"/>
</dbReference>
<dbReference type="GO" id="GO:0052706">
    <property type="term" value="F:L-histidine N(alpha)-methyltransferase activity"/>
    <property type="evidence" value="ECO:0007669"/>
    <property type="project" value="UniProtKB-EC"/>
</dbReference>
<dbReference type="EMBL" id="JBHSIS010000022">
    <property type="protein sequence ID" value="MFC4858109.1"/>
    <property type="molecule type" value="Genomic_DNA"/>
</dbReference>